<reference evidence="2 3" key="1">
    <citation type="submission" date="2013-11" db="EMBL/GenBank/DDBJ databases">
        <title>Opisthorchis viverrini - life in the bile duct.</title>
        <authorList>
            <person name="Young N.D."/>
            <person name="Nagarajan N."/>
            <person name="Lin S.J."/>
            <person name="Korhonen P.K."/>
            <person name="Jex A.R."/>
            <person name="Hall R.S."/>
            <person name="Safavi-Hemami H."/>
            <person name="Kaewkong W."/>
            <person name="Bertrand D."/>
            <person name="Gao S."/>
            <person name="Seet Q."/>
            <person name="Wongkham S."/>
            <person name="Teh B.T."/>
            <person name="Wongkham C."/>
            <person name="Intapan P.M."/>
            <person name="Maleewong W."/>
            <person name="Yang X."/>
            <person name="Hu M."/>
            <person name="Wang Z."/>
            <person name="Hofmann A."/>
            <person name="Sternberg P.W."/>
            <person name="Tan P."/>
            <person name="Wang J."/>
            <person name="Gasser R.B."/>
        </authorList>
    </citation>
    <scope>NUCLEOTIDE SEQUENCE [LARGE SCALE GENOMIC DNA]</scope>
</reference>
<evidence type="ECO:0000256" key="1">
    <source>
        <dbReference type="SAM" id="MobiDB-lite"/>
    </source>
</evidence>
<dbReference type="Proteomes" id="UP000054324">
    <property type="component" value="Unassembled WGS sequence"/>
</dbReference>
<dbReference type="KEGG" id="ovi:T265_04751"/>
<dbReference type="GeneID" id="20318933"/>
<sequence>MVLAVFNGELRQPGIQAFQENACLTDELAGDTTTSFTQTCEDAEKRDGNKQHPARSNSSKLQHHQRRAYLEQVS</sequence>
<dbReference type="EMBL" id="KL596699">
    <property type="protein sequence ID" value="KER28447.1"/>
    <property type="molecule type" value="Genomic_DNA"/>
</dbReference>
<dbReference type="RefSeq" id="XP_009167828.1">
    <property type="nucleotide sequence ID" value="XM_009169564.1"/>
</dbReference>
<evidence type="ECO:0000313" key="2">
    <source>
        <dbReference type="EMBL" id="KER28447.1"/>
    </source>
</evidence>
<evidence type="ECO:0000313" key="3">
    <source>
        <dbReference type="Proteomes" id="UP000054324"/>
    </source>
</evidence>
<dbReference type="CTD" id="20318933"/>
<dbReference type="AlphaFoldDB" id="A0A074ZRJ0"/>
<protein>
    <submittedName>
        <fullName evidence="2">Uncharacterized protein</fullName>
    </submittedName>
</protein>
<name>A0A074ZRJ0_OPIVI</name>
<proteinExistence type="predicted"/>
<accession>A0A074ZRJ0</accession>
<organism evidence="2 3">
    <name type="scientific">Opisthorchis viverrini</name>
    <name type="common">Southeast Asian liver fluke</name>
    <dbReference type="NCBI Taxonomy" id="6198"/>
    <lineage>
        <taxon>Eukaryota</taxon>
        <taxon>Metazoa</taxon>
        <taxon>Spiralia</taxon>
        <taxon>Lophotrochozoa</taxon>
        <taxon>Platyhelminthes</taxon>
        <taxon>Trematoda</taxon>
        <taxon>Digenea</taxon>
        <taxon>Opisthorchiida</taxon>
        <taxon>Opisthorchiata</taxon>
        <taxon>Opisthorchiidae</taxon>
        <taxon>Opisthorchis</taxon>
    </lineage>
</organism>
<keyword evidence="3" id="KW-1185">Reference proteome</keyword>
<feature type="region of interest" description="Disordered" evidence="1">
    <location>
        <begin position="40"/>
        <end position="74"/>
    </location>
</feature>
<gene>
    <name evidence="2" type="ORF">T265_04751</name>
</gene>